<evidence type="ECO:0000259" key="1">
    <source>
        <dbReference type="PROSITE" id="PS50943"/>
    </source>
</evidence>
<accession>A0A0R1EUQ1</accession>
<proteinExistence type="predicted"/>
<feature type="domain" description="HTH cro/C1-type" evidence="1">
    <location>
        <begin position="102"/>
        <end position="157"/>
    </location>
</feature>
<gene>
    <name evidence="2" type="ORF">FD22_GL000430</name>
</gene>
<dbReference type="InterPro" id="IPR010982">
    <property type="entry name" value="Lambda_DNA-bd_dom_sf"/>
</dbReference>
<dbReference type="PATRIC" id="fig|913848.6.peg.436"/>
<protein>
    <submittedName>
        <fullName evidence="2">Helix-turn-helix domain-containing protein</fullName>
    </submittedName>
</protein>
<organism evidence="2 3">
    <name type="scientific">Loigolactobacillus coryniformis subsp. coryniformis KCTC 3167 = DSM 20001</name>
    <dbReference type="NCBI Taxonomy" id="913848"/>
    <lineage>
        <taxon>Bacteria</taxon>
        <taxon>Bacillati</taxon>
        <taxon>Bacillota</taxon>
        <taxon>Bacilli</taxon>
        <taxon>Lactobacillales</taxon>
        <taxon>Lactobacillaceae</taxon>
        <taxon>Loigolactobacillus</taxon>
    </lineage>
</organism>
<evidence type="ECO:0000313" key="2">
    <source>
        <dbReference type="EMBL" id="KRK13080.1"/>
    </source>
</evidence>
<dbReference type="PROSITE" id="PS50943">
    <property type="entry name" value="HTH_CROC1"/>
    <property type="match status" value="1"/>
</dbReference>
<dbReference type="AlphaFoldDB" id="A0A0R1EUQ1"/>
<dbReference type="InterPro" id="IPR001387">
    <property type="entry name" value="Cro/C1-type_HTH"/>
</dbReference>
<dbReference type="eggNOG" id="COG3620">
    <property type="taxonomic scope" value="Bacteria"/>
</dbReference>
<reference evidence="2 3" key="1">
    <citation type="journal article" date="2015" name="Genome Announc.">
        <title>Expanding the biotechnology potential of lactobacilli through comparative genomics of 213 strains and associated genera.</title>
        <authorList>
            <person name="Sun Z."/>
            <person name="Harris H.M."/>
            <person name="McCann A."/>
            <person name="Guo C."/>
            <person name="Argimon S."/>
            <person name="Zhang W."/>
            <person name="Yang X."/>
            <person name="Jeffery I.B."/>
            <person name="Cooney J.C."/>
            <person name="Kagawa T.F."/>
            <person name="Liu W."/>
            <person name="Song Y."/>
            <person name="Salvetti E."/>
            <person name="Wrobel A."/>
            <person name="Rasinkangas P."/>
            <person name="Parkhill J."/>
            <person name="Rea M.C."/>
            <person name="O'Sullivan O."/>
            <person name="Ritari J."/>
            <person name="Douillard F.P."/>
            <person name="Paul Ross R."/>
            <person name="Yang R."/>
            <person name="Briner A.E."/>
            <person name="Felis G.E."/>
            <person name="de Vos W.M."/>
            <person name="Barrangou R."/>
            <person name="Klaenhammer T.R."/>
            <person name="Caufield P.W."/>
            <person name="Cui Y."/>
            <person name="Zhang H."/>
            <person name="O'Toole P.W."/>
        </authorList>
    </citation>
    <scope>NUCLEOTIDE SEQUENCE [LARGE SCALE GENOMIC DNA]</scope>
    <source>
        <strain evidence="2 3">DSM 20001</strain>
    </source>
</reference>
<dbReference type="Proteomes" id="UP000051181">
    <property type="component" value="Unassembled WGS sequence"/>
</dbReference>
<dbReference type="GeneID" id="65915682"/>
<dbReference type="CDD" id="cd00093">
    <property type="entry name" value="HTH_XRE"/>
    <property type="match status" value="1"/>
</dbReference>
<comment type="caution">
    <text evidence="2">The sequence shown here is derived from an EMBL/GenBank/DDBJ whole genome shotgun (WGS) entry which is preliminary data.</text>
</comment>
<evidence type="ECO:0000313" key="3">
    <source>
        <dbReference type="Proteomes" id="UP000051181"/>
    </source>
</evidence>
<name>A0A0R1EUQ1_9LACO</name>
<sequence>MQITNQPIDLTDIAAVEAKRREIAHIIETYPRDSHEFMTATAANNELLDSNVPIRIFYLIGHHLDHPITEHEIAQLIVAGAKGEDLSEVLPLTPEVKTAIKFQIARRQAKMTQAEVAAKVGHISQAQIAKAERAQTSLSINRWAELFKVVGTSAVIKLY</sequence>
<dbReference type="SUPFAM" id="SSF47413">
    <property type="entry name" value="lambda repressor-like DNA-binding domains"/>
    <property type="match status" value="1"/>
</dbReference>
<dbReference type="Gene3D" id="1.10.260.40">
    <property type="entry name" value="lambda repressor-like DNA-binding domains"/>
    <property type="match status" value="1"/>
</dbReference>
<dbReference type="RefSeq" id="WP_010010511.1">
    <property type="nucleotide sequence ID" value="NZ_AZCN01000137.1"/>
</dbReference>
<dbReference type="EMBL" id="AZCN01000137">
    <property type="protein sequence ID" value="KRK13080.1"/>
    <property type="molecule type" value="Genomic_DNA"/>
</dbReference>
<dbReference type="GO" id="GO:0003677">
    <property type="term" value="F:DNA binding"/>
    <property type="evidence" value="ECO:0007669"/>
    <property type="project" value="InterPro"/>
</dbReference>
<dbReference type="Pfam" id="PF01381">
    <property type="entry name" value="HTH_3"/>
    <property type="match status" value="1"/>
</dbReference>
<dbReference type="SMART" id="SM00530">
    <property type="entry name" value="HTH_XRE"/>
    <property type="match status" value="1"/>
</dbReference>